<evidence type="ECO:0000313" key="3">
    <source>
        <dbReference type="Proteomes" id="UP000230852"/>
    </source>
</evidence>
<gene>
    <name evidence="2" type="ORF">COU28_03630</name>
</gene>
<evidence type="ECO:0000313" key="2">
    <source>
        <dbReference type="EMBL" id="PIR78065.1"/>
    </source>
</evidence>
<sequence>MNRFSKSFLFVFILVLGFAFRFEYSLAEEWCLSVNKISGCAMDNSNITKFGCPNGMTPYTTQQECQQNMRPKINYICSNVGGSVILGNVIDIDLLITETKDTNINQALFIKDKVNDIVCKDQDCVQPGLTPVSSSVDEIVASFQYISKVKYSFDSATFVKDKKPTLPFTLKLNFVASYDDFSSSTCPINITINPINCTPLSKADCSKAENNTHSCFFLKNDNKCYSANNDTICNYLSDDQCKNSPVCTLKAARNCVSTKKLNESNSTDDYISSTHPVPSSSTYKGPLPDCAFTGTCKDVNDLVDLGLRAMNYIFSFVAGLAFVMFIYGGFTWIFSFGNSEKVKKGQQIFVYAVIGLV</sequence>
<reference evidence="3" key="1">
    <citation type="submission" date="2017-09" db="EMBL/GenBank/DDBJ databases">
        <title>Depth-based differentiation of microbial function through sediment-hosted aquifers and enrichment of novel symbionts in the deep terrestrial subsurface.</title>
        <authorList>
            <person name="Probst A.J."/>
            <person name="Ladd B."/>
            <person name="Jarett J.K."/>
            <person name="Geller-Mcgrath D.E."/>
            <person name="Sieber C.M.K."/>
            <person name="Emerson J.B."/>
            <person name="Anantharaman K."/>
            <person name="Thomas B.C."/>
            <person name="Malmstrom R."/>
            <person name="Stieglmeier M."/>
            <person name="Klingl A."/>
            <person name="Woyke T."/>
            <person name="Ryan C.M."/>
            <person name="Banfield J.F."/>
        </authorList>
    </citation>
    <scope>NUCLEOTIDE SEQUENCE [LARGE SCALE GENOMIC DNA]</scope>
</reference>
<accession>A0A2H0TXV8</accession>
<dbReference type="AlphaFoldDB" id="A0A2H0TXV8"/>
<dbReference type="Proteomes" id="UP000230852">
    <property type="component" value="Unassembled WGS sequence"/>
</dbReference>
<keyword evidence="1" id="KW-1133">Transmembrane helix</keyword>
<comment type="caution">
    <text evidence="2">The sequence shown here is derived from an EMBL/GenBank/DDBJ whole genome shotgun (WGS) entry which is preliminary data.</text>
</comment>
<evidence type="ECO:0000256" key="1">
    <source>
        <dbReference type="SAM" id="Phobius"/>
    </source>
</evidence>
<feature type="transmembrane region" description="Helical" evidence="1">
    <location>
        <begin position="312"/>
        <end position="334"/>
    </location>
</feature>
<protein>
    <submittedName>
        <fullName evidence="2">Uncharacterized protein</fullName>
    </submittedName>
</protein>
<name>A0A2H0TXV8_9BACT</name>
<keyword evidence="1" id="KW-0812">Transmembrane</keyword>
<feature type="non-terminal residue" evidence="2">
    <location>
        <position position="357"/>
    </location>
</feature>
<proteinExistence type="predicted"/>
<dbReference type="EMBL" id="PFBU01000067">
    <property type="protein sequence ID" value="PIR78065.1"/>
    <property type="molecule type" value="Genomic_DNA"/>
</dbReference>
<organism evidence="2 3">
    <name type="scientific">Candidatus Magasanikbacteria bacterium CG10_big_fil_rev_8_21_14_0_10_36_16</name>
    <dbReference type="NCBI Taxonomy" id="1974645"/>
    <lineage>
        <taxon>Bacteria</taxon>
        <taxon>Candidatus Magasanikiibacteriota</taxon>
    </lineage>
</organism>
<keyword evidence="1" id="KW-0472">Membrane</keyword>